<dbReference type="InterPro" id="IPR006108">
    <property type="entry name" value="3HC_DH_C"/>
</dbReference>
<organism evidence="6 7">
    <name type="scientific">Profundicola chukchiensis</name>
    <dbReference type="NCBI Taxonomy" id="2961959"/>
    <lineage>
        <taxon>Bacteria</taxon>
        <taxon>Pseudomonadati</taxon>
        <taxon>Bacteroidota</taxon>
        <taxon>Flavobacteriia</taxon>
        <taxon>Flavobacteriales</taxon>
        <taxon>Weeksellaceae</taxon>
        <taxon>Profundicola</taxon>
    </lineage>
</organism>
<dbReference type="GO" id="GO:0070403">
    <property type="term" value="F:NAD+ binding"/>
    <property type="evidence" value="ECO:0007669"/>
    <property type="project" value="InterPro"/>
</dbReference>
<evidence type="ECO:0000256" key="1">
    <source>
        <dbReference type="ARBA" id="ARBA00009463"/>
    </source>
</evidence>
<evidence type="ECO:0000256" key="3">
    <source>
        <dbReference type="PIRSR" id="PIRSR000105-1"/>
    </source>
</evidence>
<dbReference type="Pfam" id="PF00725">
    <property type="entry name" value="3HCDH"/>
    <property type="match status" value="1"/>
</dbReference>
<dbReference type="GO" id="GO:0016616">
    <property type="term" value="F:oxidoreductase activity, acting on the CH-OH group of donors, NAD or NADP as acceptor"/>
    <property type="evidence" value="ECO:0007669"/>
    <property type="project" value="InterPro"/>
</dbReference>
<dbReference type="PIRSF" id="PIRSF000105">
    <property type="entry name" value="HCDH"/>
    <property type="match status" value="1"/>
</dbReference>
<evidence type="ECO:0000313" key="7">
    <source>
        <dbReference type="Proteomes" id="UP001152599"/>
    </source>
</evidence>
<evidence type="ECO:0000259" key="4">
    <source>
        <dbReference type="Pfam" id="PF00725"/>
    </source>
</evidence>
<dbReference type="InterPro" id="IPR013328">
    <property type="entry name" value="6PGD_dom2"/>
</dbReference>
<evidence type="ECO:0000313" key="6">
    <source>
        <dbReference type="EMBL" id="MDG4946648.1"/>
    </source>
</evidence>
<reference evidence="6" key="1">
    <citation type="submission" date="2022-07" db="EMBL/GenBank/DDBJ databases">
        <title>Description and genome-wide analysis of Profundicola chukchiensis gen. nov., sp. nov., marine bacteria isolated from bottom sediments of the Chukchi Sea.</title>
        <authorList>
            <person name="Romanenko L."/>
            <person name="Otstavnykh N."/>
            <person name="Kurilenko V."/>
            <person name="Eremeev V."/>
            <person name="Velansky P."/>
            <person name="Mikhailov V."/>
            <person name="Isaeva M."/>
        </authorList>
    </citation>
    <scope>NUCLEOTIDE SEQUENCE</scope>
    <source>
        <strain evidence="6">KMM 9713</strain>
    </source>
</reference>
<evidence type="ECO:0000256" key="2">
    <source>
        <dbReference type="ARBA" id="ARBA00023002"/>
    </source>
</evidence>
<dbReference type="PANTHER" id="PTHR48075">
    <property type="entry name" value="3-HYDROXYACYL-COA DEHYDROGENASE FAMILY PROTEIN"/>
    <property type="match status" value="1"/>
</dbReference>
<dbReference type="InterPro" id="IPR022694">
    <property type="entry name" value="3-OHacyl-CoA_DH"/>
</dbReference>
<accession>A0A9X4RUZ5</accession>
<comment type="caution">
    <text evidence="6">The sequence shown here is derived from an EMBL/GenBank/DDBJ whole genome shotgun (WGS) entry which is preliminary data.</text>
</comment>
<dbReference type="PROSITE" id="PS00067">
    <property type="entry name" value="3HCDH"/>
    <property type="match status" value="1"/>
</dbReference>
<dbReference type="RefSeq" id="WP_304421004.1">
    <property type="nucleotide sequence ID" value="NZ_JANCMU010000006.1"/>
</dbReference>
<dbReference type="InterPro" id="IPR006180">
    <property type="entry name" value="3-OHacyl-CoA_DH_CS"/>
</dbReference>
<protein>
    <submittedName>
        <fullName evidence="6">3-hydroxyacyl-CoA dehydrogenase family protein</fullName>
    </submittedName>
</protein>
<feature type="site" description="Important for catalytic activity" evidence="3">
    <location>
        <position position="144"/>
    </location>
</feature>
<dbReference type="Gene3D" id="1.10.1040.10">
    <property type="entry name" value="N-(1-d-carboxylethyl)-l-norvaline Dehydrogenase, domain 2"/>
    <property type="match status" value="1"/>
</dbReference>
<proteinExistence type="inferred from homology"/>
<keyword evidence="2" id="KW-0560">Oxidoreductase</keyword>
<comment type="similarity">
    <text evidence="1">Belongs to the 3-hydroxyacyl-CoA dehydrogenase family.</text>
</comment>
<dbReference type="SUPFAM" id="SSF51735">
    <property type="entry name" value="NAD(P)-binding Rossmann-fold domains"/>
    <property type="match status" value="1"/>
</dbReference>
<keyword evidence="7" id="KW-1185">Reference proteome</keyword>
<feature type="domain" description="3-hydroxyacyl-CoA dehydrogenase C-terminal" evidence="4">
    <location>
        <begin position="190"/>
        <end position="286"/>
    </location>
</feature>
<dbReference type="AlphaFoldDB" id="A0A9X4RUZ5"/>
<dbReference type="InterPro" id="IPR036291">
    <property type="entry name" value="NAD(P)-bd_dom_sf"/>
</dbReference>
<dbReference type="Pfam" id="PF02737">
    <property type="entry name" value="3HCDH_N"/>
    <property type="match status" value="1"/>
</dbReference>
<dbReference type="InterPro" id="IPR008927">
    <property type="entry name" value="6-PGluconate_DH-like_C_sf"/>
</dbReference>
<dbReference type="GO" id="GO:0006631">
    <property type="term" value="P:fatty acid metabolic process"/>
    <property type="evidence" value="ECO:0007669"/>
    <property type="project" value="InterPro"/>
</dbReference>
<dbReference type="EMBL" id="JANCMU010000006">
    <property type="protein sequence ID" value="MDG4946648.1"/>
    <property type="molecule type" value="Genomic_DNA"/>
</dbReference>
<dbReference type="InterPro" id="IPR006176">
    <property type="entry name" value="3-OHacyl-CoA_DH_NAD-bd"/>
</dbReference>
<dbReference type="PANTHER" id="PTHR48075:SF5">
    <property type="entry name" value="3-HYDROXYBUTYRYL-COA DEHYDROGENASE"/>
    <property type="match status" value="1"/>
</dbReference>
<gene>
    <name evidence="6" type="ORF">NMK71_09490</name>
</gene>
<sequence length="287" mass="32802">MNSETIIKNNTIQQVAVIGCGVMGSQLLLYLAAHGLNLTCIIKGENNTDYHNRIELLKQDPFWNRFLRDKELKPIKFTNDYKDISGSDLVIECVTENINIKQQVFNHIEKHVASSTIISTTTSSYKISTLSEGMKASNRLVGLHFFNPILGMKLVELIVNREFDKDSLFKVEDFLNGINKTYVIVKDINGFLINRLLLPYLVESVNQYFDSGMHPEKFDEIVKMGTNYKMGPLELIDTIGIDVFSAISEIIYDSTQDEKFKAPKEIQHYLNENKLGKKTKEGFLKYN</sequence>
<dbReference type="SUPFAM" id="SSF48179">
    <property type="entry name" value="6-phosphogluconate dehydrogenase C-terminal domain-like"/>
    <property type="match status" value="1"/>
</dbReference>
<name>A0A9X4RUZ5_9FLAO</name>
<dbReference type="Proteomes" id="UP001152599">
    <property type="component" value="Unassembled WGS sequence"/>
</dbReference>
<feature type="domain" description="3-hydroxyacyl-CoA dehydrogenase NAD binding" evidence="5">
    <location>
        <begin position="14"/>
        <end position="187"/>
    </location>
</feature>
<dbReference type="Gene3D" id="3.40.50.720">
    <property type="entry name" value="NAD(P)-binding Rossmann-like Domain"/>
    <property type="match status" value="1"/>
</dbReference>
<evidence type="ECO:0000259" key="5">
    <source>
        <dbReference type="Pfam" id="PF02737"/>
    </source>
</evidence>